<evidence type="ECO:0000256" key="3">
    <source>
        <dbReference type="ARBA" id="ARBA00022982"/>
    </source>
</evidence>
<keyword evidence="12" id="KW-1185">Reference proteome</keyword>
<feature type="active site" description="Nucleophile" evidence="8">
    <location>
        <position position="29"/>
    </location>
</feature>
<evidence type="ECO:0000313" key="11">
    <source>
        <dbReference type="EMBL" id="MSS15298.1"/>
    </source>
</evidence>
<comment type="caution">
    <text evidence="11">The sequence shown here is derived from an EMBL/GenBank/DDBJ whole genome shotgun (WGS) entry which is preliminary data.</text>
</comment>
<accession>A0A6L5X7A6</accession>
<keyword evidence="4 9" id="KW-1015">Disulfide bond</keyword>
<dbReference type="CDD" id="cd02947">
    <property type="entry name" value="TRX_family"/>
    <property type="match status" value="1"/>
</dbReference>
<feature type="site" description="Contributes to redox potential value" evidence="8">
    <location>
        <position position="30"/>
    </location>
</feature>
<organism evidence="11 12">
    <name type="scientific">Porcincola intestinalis</name>
    <dbReference type="NCBI Taxonomy" id="2606632"/>
    <lineage>
        <taxon>Bacteria</taxon>
        <taxon>Bacillati</taxon>
        <taxon>Bacillota</taxon>
        <taxon>Clostridia</taxon>
        <taxon>Lachnospirales</taxon>
        <taxon>Lachnospiraceae</taxon>
        <taxon>Porcincola</taxon>
    </lineage>
</organism>
<evidence type="ECO:0000256" key="4">
    <source>
        <dbReference type="ARBA" id="ARBA00023157"/>
    </source>
</evidence>
<keyword evidence="3" id="KW-0249">Electron transport</keyword>
<comment type="similarity">
    <text evidence="1 7">Belongs to the thioredoxin family.</text>
</comment>
<dbReference type="PROSITE" id="PS51352">
    <property type="entry name" value="THIOREDOXIN_2"/>
    <property type="match status" value="1"/>
</dbReference>
<keyword evidence="5 9" id="KW-0676">Redox-active center</keyword>
<dbReference type="InterPro" id="IPR013766">
    <property type="entry name" value="Thioredoxin_domain"/>
</dbReference>
<feature type="disulfide bond" description="Redox-active" evidence="9">
    <location>
        <begin position="29"/>
        <end position="32"/>
    </location>
</feature>
<name>A0A6L5X7A6_9FIRM</name>
<feature type="domain" description="Thioredoxin" evidence="10">
    <location>
        <begin position="1"/>
        <end position="103"/>
    </location>
</feature>
<dbReference type="InterPro" id="IPR005746">
    <property type="entry name" value="Thioredoxin"/>
</dbReference>
<dbReference type="Pfam" id="PF00085">
    <property type="entry name" value="Thioredoxin"/>
    <property type="match status" value="1"/>
</dbReference>
<dbReference type="GO" id="GO:0045454">
    <property type="term" value="P:cell redox homeostasis"/>
    <property type="evidence" value="ECO:0007669"/>
    <property type="project" value="TreeGrafter"/>
</dbReference>
<sequence>MSVKVINSEDFANAVKDGVSVVDFNATWCGPCKMLGPVLEKLSDEITDVKFYAMDVDENPDIAEKFGIMSIPYVAVFRDGVKVDQNVGFTPEASMRSFIEKNK</sequence>
<evidence type="ECO:0000256" key="7">
    <source>
        <dbReference type="PIRNR" id="PIRNR000077"/>
    </source>
</evidence>
<evidence type="ECO:0000259" key="10">
    <source>
        <dbReference type="PROSITE" id="PS51352"/>
    </source>
</evidence>
<dbReference type="InterPro" id="IPR036249">
    <property type="entry name" value="Thioredoxin-like_sf"/>
</dbReference>
<dbReference type="AlphaFoldDB" id="A0A6L5X7A6"/>
<evidence type="ECO:0000256" key="2">
    <source>
        <dbReference type="ARBA" id="ARBA00022448"/>
    </source>
</evidence>
<dbReference type="EMBL" id="VULZ01000010">
    <property type="protein sequence ID" value="MSS15298.1"/>
    <property type="molecule type" value="Genomic_DNA"/>
</dbReference>
<keyword evidence="2" id="KW-0813">Transport</keyword>
<evidence type="ECO:0000256" key="9">
    <source>
        <dbReference type="PIRSR" id="PIRSR000077-4"/>
    </source>
</evidence>
<evidence type="ECO:0000256" key="6">
    <source>
        <dbReference type="NCBIfam" id="TIGR01068"/>
    </source>
</evidence>
<reference evidence="11 12" key="1">
    <citation type="submission" date="2019-08" db="EMBL/GenBank/DDBJ databases">
        <title>In-depth cultivation of the pig gut microbiome towards novel bacterial diversity and tailored functional studies.</title>
        <authorList>
            <person name="Wylensek D."/>
            <person name="Hitch T.C.A."/>
            <person name="Clavel T."/>
        </authorList>
    </citation>
    <scope>NUCLEOTIDE SEQUENCE [LARGE SCALE GENOMIC DNA]</scope>
    <source>
        <strain evidence="11 12">Oil+RF-744-WCA-WT-11</strain>
    </source>
</reference>
<evidence type="ECO:0000313" key="12">
    <source>
        <dbReference type="Proteomes" id="UP000481852"/>
    </source>
</evidence>
<dbReference type="PIRSF" id="PIRSF000077">
    <property type="entry name" value="Thioredoxin"/>
    <property type="match status" value="1"/>
</dbReference>
<feature type="active site" description="Nucleophile" evidence="8">
    <location>
        <position position="32"/>
    </location>
</feature>
<evidence type="ECO:0000256" key="1">
    <source>
        <dbReference type="ARBA" id="ARBA00008987"/>
    </source>
</evidence>
<dbReference type="PRINTS" id="PR00421">
    <property type="entry name" value="THIOREDOXIN"/>
</dbReference>
<dbReference type="SUPFAM" id="SSF52833">
    <property type="entry name" value="Thioredoxin-like"/>
    <property type="match status" value="1"/>
</dbReference>
<dbReference type="Proteomes" id="UP000481852">
    <property type="component" value="Unassembled WGS sequence"/>
</dbReference>
<dbReference type="Gene3D" id="3.40.30.10">
    <property type="entry name" value="Glutaredoxin"/>
    <property type="match status" value="1"/>
</dbReference>
<dbReference type="GO" id="GO:0015035">
    <property type="term" value="F:protein-disulfide reductase activity"/>
    <property type="evidence" value="ECO:0007669"/>
    <property type="project" value="UniProtKB-UniRule"/>
</dbReference>
<proteinExistence type="inferred from homology"/>
<dbReference type="PANTHER" id="PTHR45663:SF11">
    <property type="entry name" value="GEO12009P1"/>
    <property type="match status" value="1"/>
</dbReference>
<feature type="site" description="Contributes to redox potential value" evidence="8">
    <location>
        <position position="31"/>
    </location>
</feature>
<dbReference type="NCBIfam" id="TIGR01068">
    <property type="entry name" value="thioredoxin"/>
    <property type="match status" value="1"/>
</dbReference>
<evidence type="ECO:0000256" key="5">
    <source>
        <dbReference type="ARBA" id="ARBA00023284"/>
    </source>
</evidence>
<protein>
    <recommendedName>
        <fullName evidence="6 7">Thioredoxin</fullName>
    </recommendedName>
</protein>
<dbReference type="GO" id="GO:0005829">
    <property type="term" value="C:cytosol"/>
    <property type="evidence" value="ECO:0007669"/>
    <property type="project" value="TreeGrafter"/>
</dbReference>
<gene>
    <name evidence="11" type="primary">trxA</name>
    <name evidence="11" type="ORF">FYJ35_09665</name>
</gene>
<evidence type="ECO:0000256" key="8">
    <source>
        <dbReference type="PIRSR" id="PIRSR000077-1"/>
    </source>
</evidence>
<dbReference type="RefSeq" id="WP_154526000.1">
    <property type="nucleotide sequence ID" value="NZ_VULZ01000010.1"/>
</dbReference>
<dbReference type="PANTHER" id="PTHR45663">
    <property type="entry name" value="GEO12009P1"/>
    <property type="match status" value="1"/>
</dbReference>
<feature type="site" description="Deprotonates C-terminal active site Cys" evidence="8">
    <location>
        <position position="23"/>
    </location>
</feature>